<keyword evidence="3" id="KW-0720">Serine protease</keyword>
<dbReference type="VEuPathDB" id="VectorBase:CSON007596"/>
<dbReference type="EMBL" id="UFQT01005099">
    <property type="protein sequence ID" value="SSX35898.1"/>
    <property type="molecule type" value="Genomic_DNA"/>
</dbReference>
<dbReference type="AlphaFoldDB" id="A0A336MVN5"/>
<dbReference type="InterPro" id="IPR051333">
    <property type="entry name" value="CLIP_Serine_Protease"/>
</dbReference>
<gene>
    <name evidence="7" type="primary">CSON007596</name>
    <name evidence="6" type="synonym">CSON011599</name>
</gene>
<dbReference type="PANTHER" id="PTHR24260:SF145">
    <property type="entry name" value="FI17609P1-RELATED"/>
    <property type="match status" value="1"/>
</dbReference>
<organism evidence="7">
    <name type="scientific">Culicoides sonorensis</name>
    <name type="common">Biting midge</name>
    <dbReference type="NCBI Taxonomy" id="179676"/>
    <lineage>
        <taxon>Eukaryota</taxon>
        <taxon>Metazoa</taxon>
        <taxon>Ecdysozoa</taxon>
        <taxon>Arthropoda</taxon>
        <taxon>Hexapoda</taxon>
        <taxon>Insecta</taxon>
        <taxon>Pterygota</taxon>
        <taxon>Neoptera</taxon>
        <taxon>Endopterygota</taxon>
        <taxon>Diptera</taxon>
        <taxon>Nematocera</taxon>
        <taxon>Chironomoidea</taxon>
        <taxon>Ceratopogonidae</taxon>
        <taxon>Ceratopogoninae</taxon>
        <taxon>Culicoides</taxon>
        <taxon>Monoculicoides</taxon>
    </lineage>
</organism>
<reference evidence="6" key="1">
    <citation type="submission" date="2018-04" db="EMBL/GenBank/DDBJ databases">
        <authorList>
            <person name="Go L.Y."/>
            <person name="Mitchell J.A."/>
        </authorList>
    </citation>
    <scope>NUCLEOTIDE SEQUENCE</scope>
    <source>
        <tissue evidence="6">Whole organism</tissue>
    </source>
</reference>
<dbReference type="EMBL" id="UFQT01002868">
    <property type="protein sequence ID" value="SSX34190.1"/>
    <property type="molecule type" value="Genomic_DNA"/>
</dbReference>
<protein>
    <submittedName>
        <fullName evidence="7">CSON007596 protein</fullName>
    </submittedName>
    <submittedName>
        <fullName evidence="6">CSON011599 protein</fullName>
    </submittedName>
</protein>
<name>A0A336MVN5_CULSO</name>
<feature type="chain" id="PRO_5033343399" evidence="4">
    <location>
        <begin position="23"/>
        <end position="282"/>
    </location>
</feature>
<dbReference type="VEuPathDB" id="VectorBase:CSON011599"/>
<dbReference type="PANTHER" id="PTHR24260">
    <property type="match status" value="1"/>
</dbReference>
<evidence type="ECO:0000256" key="3">
    <source>
        <dbReference type="RuleBase" id="RU363034"/>
    </source>
</evidence>
<keyword evidence="4" id="KW-0732">Signal</keyword>
<dbReference type="Pfam" id="PF00089">
    <property type="entry name" value="Trypsin"/>
    <property type="match status" value="1"/>
</dbReference>
<comment type="similarity">
    <text evidence="2">Belongs to the peptidase S1 family. CLIP subfamily.</text>
</comment>
<dbReference type="InterPro" id="IPR001314">
    <property type="entry name" value="Peptidase_S1A"/>
</dbReference>
<accession>A0A336MVN5</accession>
<dbReference type="SUPFAM" id="SSF50494">
    <property type="entry name" value="Trypsin-like serine proteases"/>
    <property type="match status" value="1"/>
</dbReference>
<evidence type="ECO:0000259" key="5">
    <source>
        <dbReference type="PROSITE" id="PS50240"/>
    </source>
</evidence>
<evidence type="ECO:0000313" key="6">
    <source>
        <dbReference type="EMBL" id="SSX16706.1"/>
    </source>
</evidence>
<evidence type="ECO:0000256" key="4">
    <source>
        <dbReference type="SAM" id="SignalP"/>
    </source>
</evidence>
<dbReference type="PROSITE" id="PS50240">
    <property type="entry name" value="TRYPSIN_DOM"/>
    <property type="match status" value="1"/>
</dbReference>
<evidence type="ECO:0000313" key="7">
    <source>
        <dbReference type="EMBL" id="SSX34190.1"/>
    </source>
</evidence>
<dbReference type="InterPro" id="IPR033116">
    <property type="entry name" value="TRYPSIN_SER"/>
</dbReference>
<feature type="domain" description="Peptidase S1" evidence="5">
    <location>
        <begin position="43"/>
        <end position="277"/>
    </location>
</feature>
<keyword evidence="3" id="KW-0378">Hydrolase</keyword>
<dbReference type="PROSITE" id="PS00135">
    <property type="entry name" value="TRYPSIN_SER"/>
    <property type="match status" value="1"/>
</dbReference>
<dbReference type="EMBL" id="UFQS01005099">
    <property type="protein sequence ID" value="SSX16706.1"/>
    <property type="molecule type" value="Genomic_DNA"/>
</dbReference>
<dbReference type="InterPro" id="IPR009003">
    <property type="entry name" value="Peptidase_S1_PA"/>
</dbReference>
<keyword evidence="3" id="KW-0645">Protease</keyword>
<dbReference type="InterPro" id="IPR001254">
    <property type="entry name" value="Trypsin_dom"/>
</dbReference>
<sequence>MKYLLTLIFAIICIFGLCQVQATEGELLEPVHPQDGIYQAPRIMYGYTAQPKQFPHMCSLLNRKSSGYTLCGGSLISSRHILTAAHCVASVISTTVGCGTVDRQQPYLQVVTSVNVAHPNYNPTTLNNDIAIWTLPITVNSDPYVKPIRLPTVSQAKQTFEGVTATVSGFGRYSTTTTSSSQILRYVDVRIIANSLCAQNYGTTVIVDSTLCSLGYEFDEQGTCNGDSGSPMIIQEGTEKTQIAVTSFVSSKGCGSDRPTGFVRTASFLSWINQVTGIALRY</sequence>
<dbReference type="GO" id="GO:0006508">
    <property type="term" value="P:proteolysis"/>
    <property type="evidence" value="ECO:0007669"/>
    <property type="project" value="UniProtKB-KW"/>
</dbReference>
<dbReference type="GO" id="GO:0004252">
    <property type="term" value="F:serine-type endopeptidase activity"/>
    <property type="evidence" value="ECO:0007669"/>
    <property type="project" value="InterPro"/>
</dbReference>
<dbReference type="Gene3D" id="2.40.10.10">
    <property type="entry name" value="Trypsin-like serine proteases"/>
    <property type="match status" value="2"/>
</dbReference>
<keyword evidence="1" id="KW-1015">Disulfide bond</keyword>
<reference evidence="7" key="2">
    <citation type="submission" date="2018-07" db="EMBL/GenBank/DDBJ databases">
        <authorList>
            <person name="Quirk P.G."/>
            <person name="Krulwich T.A."/>
        </authorList>
    </citation>
    <scope>NUCLEOTIDE SEQUENCE</scope>
</reference>
<dbReference type="FunFam" id="2.40.10.10:FF:000068">
    <property type="entry name" value="transmembrane protease serine 2"/>
    <property type="match status" value="1"/>
</dbReference>
<dbReference type="PROSITE" id="PS00134">
    <property type="entry name" value="TRYPSIN_HIS"/>
    <property type="match status" value="1"/>
</dbReference>
<evidence type="ECO:0000256" key="2">
    <source>
        <dbReference type="ARBA" id="ARBA00024195"/>
    </source>
</evidence>
<dbReference type="CDD" id="cd00190">
    <property type="entry name" value="Tryp_SPc"/>
    <property type="match status" value="1"/>
</dbReference>
<dbReference type="InterPro" id="IPR043504">
    <property type="entry name" value="Peptidase_S1_PA_chymotrypsin"/>
</dbReference>
<dbReference type="OMA" id="IRDYTIC"/>
<dbReference type="SMART" id="SM00020">
    <property type="entry name" value="Tryp_SPc"/>
    <property type="match status" value="1"/>
</dbReference>
<dbReference type="PRINTS" id="PR00722">
    <property type="entry name" value="CHYMOTRYPSIN"/>
</dbReference>
<dbReference type="InterPro" id="IPR018114">
    <property type="entry name" value="TRYPSIN_HIS"/>
</dbReference>
<proteinExistence type="inferred from homology"/>
<feature type="signal peptide" evidence="4">
    <location>
        <begin position="1"/>
        <end position="22"/>
    </location>
</feature>
<evidence type="ECO:0000256" key="1">
    <source>
        <dbReference type="ARBA" id="ARBA00023157"/>
    </source>
</evidence>